<feature type="domain" description="MacB-like periplasmic core" evidence="8">
    <location>
        <begin position="438"/>
        <end position="630"/>
    </location>
</feature>
<comment type="subcellular location">
    <subcellularLocation>
        <location evidence="1">Cell membrane</location>
        <topology evidence="1">Multi-pass membrane protein</topology>
    </subcellularLocation>
</comment>
<dbReference type="PANTHER" id="PTHR30572:SF18">
    <property type="entry name" value="ABC-TYPE MACROLIDE FAMILY EXPORT SYSTEM PERMEASE COMPONENT 2"/>
    <property type="match status" value="1"/>
</dbReference>
<feature type="transmembrane region" description="Helical" evidence="6">
    <location>
        <begin position="287"/>
        <end position="310"/>
    </location>
</feature>
<accession>A0A7Y7IUS2</accession>
<evidence type="ECO:0000256" key="4">
    <source>
        <dbReference type="ARBA" id="ARBA00022989"/>
    </source>
</evidence>
<dbReference type="AlphaFoldDB" id="A0A7Y7IUS2"/>
<feature type="transmembrane region" description="Helical" evidence="6">
    <location>
        <begin position="747"/>
        <end position="767"/>
    </location>
</feature>
<evidence type="ECO:0000256" key="1">
    <source>
        <dbReference type="ARBA" id="ARBA00004651"/>
    </source>
</evidence>
<sequence length="814" mass="86219">MLMLEISSHSFRNLLRLIRNRPAFVALNVGNLALGLTTFLVLLSISRSEFVFDRWIPAQQGVFRVDAVYGKHGQNASEFPNAPYRLFDELKASLPEIVSASRYAPESAVATLHGVLVAQDVQFVDPDFLNVVRLPLGTGEAGGLSRPDGAILSDKIARQYFGSARAAIGQILNLNIEQHTMRFTVRGVLAPIPAATTIRPDILLAMPTWVQELQTFQQWGMTAGKLYVRVLGTESPAELAANLRGFISAHAGSFLKIGGGLDVVPVALADQHGHDDQITRHGAGRDAALALGGIGTLALCAAVINAVNLLTAQAFLRGREIAVRKTLGATSSRVAVECLIEATALVAMAGVPALSLAEFAMPAVDALGGWSAALGYGWMLGLTALVIVPTGLLAGFYPAVVLARVRTATMLAASRSPGIGRTGASVRTILVGFQFAFAVSLSICALVVLAQSRFETTASLGFARNGIVSIGALDAVPKQARQPMLDAIRAIPGVVSVTTGWSLPGDGGFASGGSVSRADTPDRRVDISWQETGGHYAETMGIEVLAGRTLDAAHGLDDTPDKEAPPGMAQNVMIDANLAAKLGYASPHAALGARLKFGNDSPRPLVVVGVLDNVRFASSRGTPEPTIYLYQSRPYDYASGLVRIEGRPIRDVITDLGQVWHGHAPGLVFEAQTVEAMMADAATPERALARLMVIGSGVAVAISAMGAYGLASFDVARRRFEIGLRRTLGATTSQVLRLMLGRFLRPIWPACAVGSALAGLLMCNWLAGFNLRIALSPLPFLLCSTTAVALCVLTVGWHTWRLVRLPPASTLREE</sequence>
<feature type="domain" description="ABC3 transporter permease C-terminal" evidence="7">
    <location>
        <begin position="294"/>
        <end position="401"/>
    </location>
</feature>
<keyword evidence="3 6" id="KW-0812">Transmembrane</keyword>
<feature type="transmembrane region" description="Helical" evidence="6">
    <location>
        <begin position="687"/>
        <end position="711"/>
    </location>
</feature>
<evidence type="ECO:0000256" key="3">
    <source>
        <dbReference type="ARBA" id="ARBA00022692"/>
    </source>
</evidence>
<feature type="transmembrane region" description="Helical" evidence="6">
    <location>
        <begin position="376"/>
        <end position="403"/>
    </location>
</feature>
<evidence type="ECO:0000256" key="6">
    <source>
        <dbReference type="SAM" id="Phobius"/>
    </source>
</evidence>
<protein>
    <submittedName>
        <fullName evidence="9">FtsX-like permease family protein</fullName>
    </submittedName>
</protein>
<keyword evidence="5 6" id="KW-0472">Membrane</keyword>
<comment type="caution">
    <text evidence="9">The sequence shown here is derived from an EMBL/GenBank/DDBJ whole genome shotgun (WGS) entry which is preliminary data.</text>
</comment>
<dbReference type="InterPro" id="IPR050250">
    <property type="entry name" value="Macrolide_Exporter_MacB"/>
</dbReference>
<dbReference type="Pfam" id="PF02687">
    <property type="entry name" value="FtsX"/>
    <property type="match status" value="2"/>
</dbReference>
<feature type="domain" description="MacB-like periplasmic core" evidence="8">
    <location>
        <begin position="26"/>
        <end position="244"/>
    </location>
</feature>
<feature type="domain" description="ABC3 transporter permease C-terminal" evidence="7">
    <location>
        <begin position="694"/>
        <end position="807"/>
    </location>
</feature>
<evidence type="ECO:0000313" key="9">
    <source>
        <dbReference type="EMBL" id="NVN10453.1"/>
    </source>
</evidence>
<feature type="transmembrane region" description="Helical" evidence="6">
    <location>
        <begin position="773"/>
        <end position="797"/>
    </location>
</feature>
<feature type="transmembrane region" description="Helical" evidence="6">
    <location>
        <begin position="334"/>
        <end position="356"/>
    </location>
</feature>
<evidence type="ECO:0000256" key="5">
    <source>
        <dbReference type="ARBA" id="ARBA00023136"/>
    </source>
</evidence>
<dbReference type="Proteomes" id="UP000534870">
    <property type="component" value="Unassembled WGS sequence"/>
</dbReference>
<dbReference type="InterPro" id="IPR003838">
    <property type="entry name" value="ABC3_permease_C"/>
</dbReference>
<dbReference type="PANTHER" id="PTHR30572">
    <property type="entry name" value="MEMBRANE COMPONENT OF TRANSPORTER-RELATED"/>
    <property type="match status" value="1"/>
</dbReference>
<evidence type="ECO:0000259" key="8">
    <source>
        <dbReference type="Pfam" id="PF12704"/>
    </source>
</evidence>
<keyword evidence="4 6" id="KW-1133">Transmembrane helix</keyword>
<evidence type="ECO:0000313" key="10">
    <source>
        <dbReference type="Proteomes" id="UP000534870"/>
    </source>
</evidence>
<gene>
    <name evidence="9" type="ORF">HUK84_04715</name>
</gene>
<organism evidence="9 10">
    <name type="scientific">Nguyenibacter vanlangensis</name>
    <dbReference type="NCBI Taxonomy" id="1216886"/>
    <lineage>
        <taxon>Bacteria</taxon>
        <taxon>Pseudomonadati</taxon>
        <taxon>Pseudomonadota</taxon>
        <taxon>Alphaproteobacteria</taxon>
        <taxon>Acetobacterales</taxon>
        <taxon>Acetobacteraceae</taxon>
        <taxon>Nguyenibacter</taxon>
    </lineage>
</organism>
<dbReference type="InterPro" id="IPR025857">
    <property type="entry name" value="MacB_PCD"/>
</dbReference>
<dbReference type="RefSeq" id="WP_176639229.1">
    <property type="nucleotide sequence ID" value="NZ_JABXXP010000041.1"/>
</dbReference>
<proteinExistence type="predicted"/>
<reference evidence="9 10" key="1">
    <citation type="submission" date="2020-06" db="EMBL/GenBank/DDBJ databases">
        <title>Description of novel acetic acid bacteria.</title>
        <authorList>
            <person name="Sombolestani A."/>
        </authorList>
    </citation>
    <scope>NUCLEOTIDE SEQUENCE [LARGE SCALE GENOMIC DNA]</scope>
    <source>
        <strain evidence="9 10">LMG 31431</strain>
    </source>
</reference>
<keyword evidence="2" id="KW-1003">Cell membrane</keyword>
<dbReference type="GO" id="GO:0005886">
    <property type="term" value="C:plasma membrane"/>
    <property type="evidence" value="ECO:0007669"/>
    <property type="project" value="UniProtKB-SubCell"/>
</dbReference>
<dbReference type="EMBL" id="JABXXP010000041">
    <property type="protein sequence ID" value="NVN10453.1"/>
    <property type="molecule type" value="Genomic_DNA"/>
</dbReference>
<evidence type="ECO:0000259" key="7">
    <source>
        <dbReference type="Pfam" id="PF02687"/>
    </source>
</evidence>
<name>A0A7Y7IUS2_9PROT</name>
<feature type="transmembrane region" description="Helical" evidence="6">
    <location>
        <begin position="424"/>
        <end position="450"/>
    </location>
</feature>
<evidence type="ECO:0000256" key="2">
    <source>
        <dbReference type="ARBA" id="ARBA00022475"/>
    </source>
</evidence>
<dbReference type="GO" id="GO:0022857">
    <property type="term" value="F:transmembrane transporter activity"/>
    <property type="evidence" value="ECO:0007669"/>
    <property type="project" value="TreeGrafter"/>
</dbReference>
<dbReference type="Pfam" id="PF12704">
    <property type="entry name" value="MacB_PCD"/>
    <property type="match status" value="2"/>
</dbReference>